<dbReference type="Gene3D" id="3.90.1570.10">
    <property type="entry name" value="tt1808, chain A"/>
    <property type="match status" value="1"/>
</dbReference>
<keyword evidence="2" id="KW-0255">Endonuclease</keyword>
<dbReference type="Proteomes" id="UP001240984">
    <property type="component" value="Unassembled WGS sequence"/>
</dbReference>
<dbReference type="SUPFAM" id="SSF52980">
    <property type="entry name" value="Restriction endonuclease-like"/>
    <property type="match status" value="1"/>
</dbReference>
<accession>A0ABT9MKV6</accession>
<dbReference type="InterPro" id="IPR012296">
    <property type="entry name" value="Nuclease_put_TT1808"/>
</dbReference>
<comment type="caution">
    <text evidence="2">The sequence shown here is derived from an EMBL/GenBank/DDBJ whole genome shotgun (WGS) entry which is preliminary data.</text>
</comment>
<feature type="domain" description="Putative restriction endonuclease" evidence="1">
    <location>
        <begin position="28"/>
        <end position="174"/>
    </location>
</feature>
<keyword evidence="3" id="KW-1185">Reference proteome</keyword>
<dbReference type="GO" id="GO:0004519">
    <property type="term" value="F:endonuclease activity"/>
    <property type="evidence" value="ECO:0007669"/>
    <property type="project" value="UniProtKB-KW"/>
</dbReference>
<dbReference type="EMBL" id="JAUSRA010000001">
    <property type="protein sequence ID" value="MDP9792057.1"/>
    <property type="molecule type" value="Genomic_DNA"/>
</dbReference>
<organism evidence="2 3">
    <name type="scientific">Catenuloplanes nepalensis</name>
    <dbReference type="NCBI Taxonomy" id="587533"/>
    <lineage>
        <taxon>Bacteria</taxon>
        <taxon>Bacillati</taxon>
        <taxon>Actinomycetota</taxon>
        <taxon>Actinomycetes</taxon>
        <taxon>Micromonosporales</taxon>
        <taxon>Micromonosporaceae</taxon>
        <taxon>Catenuloplanes</taxon>
    </lineage>
</organism>
<name>A0ABT9MKV6_9ACTN</name>
<evidence type="ECO:0000313" key="2">
    <source>
        <dbReference type="EMBL" id="MDP9792057.1"/>
    </source>
</evidence>
<evidence type="ECO:0000313" key="3">
    <source>
        <dbReference type="Proteomes" id="UP001240984"/>
    </source>
</evidence>
<dbReference type="PANTHER" id="PTHR35400:SF3">
    <property type="entry name" value="SLL1072 PROTEIN"/>
    <property type="match status" value="1"/>
</dbReference>
<proteinExistence type="predicted"/>
<reference evidence="2 3" key="1">
    <citation type="submission" date="2023-07" db="EMBL/GenBank/DDBJ databases">
        <title>Sequencing the genomes of 1000 actinobacteria strains.</title>
        <authorList>
            <person name="Klenk H.-P."/>
        </authorList>
    </citation>
    <scope>NUCLEOTIDE SEQUENCE [LARGE SCALE GENOMIC DNA]</scope>
    <source>
        <strain evidence="2 3">DSM 44710</strain>
    </source>
</reference>
<dbReference type="RefSeq" id="WP_306826977.1">
    <property type="nucleotide sequence ID" value="NZ_JAUSRA010000001.1"/>
</dbReference>
<dbReference type="InterPro" id="IPR008538">
    <property type="entry name" value="Uma2"/>
</dbReference>
<keyword evidence="2" id="KW-0540">Nuclease</keyword>
<keyword evidence="2" id="KW-0378">Hydrolase</keyword>
<sequence>MSAEPIGIEAAVWQPDPVRQALANYTLQDLLNLPPDAPRVELVDGVIHVVPSANTGHQTIARKLSNWFEAHAPDEFYPYEDVGVALGPGHTRQPDVLICYDDAVGDNENYVLPADVVLVVEVVSPSTKTTDRFAKPGEYAAAGIPCYWRIERDPLHVFAYQLREPTRPSGLREYELVADSDTLIKVEQPFPIEFPLSEIVRRPRPRR</sequence>
<dbReference type="Pfam" id="PF05685">
    <property type="entry name" value="Uma2"/>
    <property type="match status" value="1"/>
</dbReference>
<dbReference type="CDD" id="cd06260">
    <property type="entry name" value="DUF820-like"/>
    <property type="match status" value="1"/>
</dbReference>
<dbReference type="InterPro" id="IPR011335">
    <property type="entry name" value="Restrct_endonuc-II-like"/>
</dbReference>
<evidence type="ECO:0000259" key="1">
    <source>
        <dbReference type="Pfam" id="PF05685"/>
    </source>
</evidence>
<protein>
    <submittedName>
        <fullName evidence="2">Uma2 family endonuclease</fullName>
    </submittedName>
</protein>
<dbReference type="PANTHER" id="PTHR35400">
    <property type="entry name" value="SLR1083 PROTEIN"/>
    <property type="match status" value="1"/>
</dbReference>
<gene>
    <name evidence="2" type="ORF">J2S43_000569</name>
</gene>